<dbReference type="EMBL" id="MTSL01000041">
    <property type="protein sequence ID" value="PJF19760.1"/>
    <property type="molecule type" value="Genomic_DNA"/>
</dbReference>
<feature type="transmembrane region" description="Helical" evidence="9">
    <location>
        <begin position="134"/>
        <end position="156"/>
    </location>
</feature>
<name>A0A2H9TQ21_9FUNG</name>
<feature type="compositionally biased region" description="Low complexity" evidence="8">
    <location>
        <begin position="575"/>
        <end position="617"/>
    </location>
</feature>
<sequence length="1194" mass="132563">MEDKTRRLPLEYANVLSQWTYHWVGAVMHAGVKLGMYTVPTSLTTYTNTRRFQEVWKKEICWTRLAIMFGGGLFWWSGVLALAVEILSNSSTRCMRNFIDTLKGTDESQRYFWAELLLVVSLGRRVALNRSMEVISTIAYMLRAGVMGTMYERLLVARRMWAVGSGFNRLTVDSTRLSALFLYVHLFWSHPLRILLAFHTAWVMQGVPALAGIAFVSGIICTLFWIARQMRIVRQQLALLADQRLQLTSEALTTLRMVKTLSLEEVFAQRIDSIRRVELRGIRWLNTLFALSASLNFWSPVFATTIVVVVATLQGEILQPGKVCAVARTFQALMVPLWMLPMMVNRLIATAVSVERIDEYLSVDTVEEAETTPNLILDHVDFSDSGQVLLRDIKLDLRSPGLIGVTGGTGSGKSAFLTGLAGLLDDTGPYRPPIELGYCPMPAWLKRDTVQENILFGRPLELEWYQVVLSACALTEELRDDQLVGENGVLLSGGQRQRVALARALYGRPHLLLMDDILSSLDPRISRHVFDACFSEKGILPNCVRLIVTNEQEYLCRCDKVLLVSDGQISELVKSTGSTEPTESTESTESTAPTKSTESTESTEPTVSTESTEPTEPNQSIELAEPIELMEPATIKDQNEVILKSTLRELTSTLVRAVGGIVPMGLLFLVVLCTDLSSLGRDIILHNRLQSADSSTLNFLLTVTIMGTLQGALTAFANLTAVFLCHRSSTRIHQEALQRILRARMEAVDGVPTGRLLNRLGPDLETLDYTFPEKLIACMGTLSSFLCTILAFWYFVPLLLLTLPITLLVAVLLQRRFARVWTELLRLSGAALAPLSALLAETAVGLPTLRIFNHTPHYLQRFMRFCDQYTLMAYLGIGVRRWIAFRCHLIAILYLAAIVVYCIVAKVDASTAGMLLMYAMRTGESIEWIVKQIAEMEHCLVAVERVSLYTRTLPCEEFGAEVVDGGDIVIDNLSVSYENVPVLRQISVTINNGCKMLVVGRTGAGKSSLLAAMVNLTPYTGHISVAGVDIRQISNLRTTMVNVLQQSAPFSLSVRQNLDPRGQYSDAQLWHVLTDVGLAATVRSLPEGLEGRFETSTGQGQLLCLARALLIDPPILLLDEATASLECNVEYALHAHITASKRTVVTVSHRLDIAPLYSHAVVLEDGRIVEHGEISKLLADPSTHFHRLRHGVIV</sequence>
<dbReference type="InterPro" id="IPR050173">
    <property type="entry name" value="ABC_transporter_C-like"/>
</dbReference>
<feature type="transmembrane region" description="Helical" evidence="9">
    <location>
        <begin position="177"/>
        <end position="196"/>
    </location>
</feature>
<proteinExistence type="predicted"/>
<dbReference type="GO" id="GO:0140359">
    <property type="term" value="F:ABC-type transporter activity"/>
    <property type="evidence" value="ECO:0007669"/>
    <property type="project" value="InterPro"/>
</dbReference>
<dbReference type="GO" id="GO:0016020">
    <property type="term" value="C:membrane"/>
    <property type="evidence" value="ECO:0007669"/>
    <property type="project" value="UniProtKB-SubCell"/>
</dbReference>
<dbReference type="PROSITE" id="PS50893">
    <property type="entry name" value="ABC_TRANSPORTER_2"/>
    <property type="match status" value="2"/>
</dbReference>
<evidence type="ECO:0000256" key="7">
    <source>
        <dbReference type="ARBA" id="ARBA00023136"/>
    </source>
</evidence>
<dbReference type="InterPro" id="IPR017871">
    <property type="entry name" value="ABC_transporter-like_CS"/>
</dbReference>
<dbReference type="PROSITE" id="PS00211">
    <property type="entry name" value="ABC_TRANSPORTER_1"/>
    <property type="match status" value="1"/>
</dbReference>
<evidence type="ECO:0000256" key="5">
    <source>
        <dbReference type="ARBA" id="ARBA00022840"/>
    </source>
</evidence>
<evidence type="ECO:0000256" key="6">
    <source>
        <dbReference type="ARBA" id="ARBA00022989"/>
    </source>
</evidence>
<keyword evidence="6 9" id="KW-1133">Transmembrane helix</keyword>
<accession>A0A2H9TQ21</accession>
<dbReference type="Gene3D" id="1.20.1560.10">
    <property type="entry name" value="ABC transporter type 1, transmembrane domain"/>
    <property type="match status" value="2"/>
</dbReference>
<feature type="domain" description="ABC transmembrane type-1" evidence="11">
    <location>
        <begin position="75"/>
        <end position="349"/>
    </location>
</feature>
<feature type="transmembrane region" description="Helical" evidence="9">
    <location>
        <begin position="284"/>
        <end position="313"/>
    </location>
</feature>
<evidence type="ECO:0000313" key="13">
    <source>
        <dbReference type="Proteomes" id="UP000240830"/>
    </source>
</evidence>
<dbReference type="PANTHER" id="PTHR24223">
    <property type="entry name" value="ATP-BINDING CASSETTE SUB-FAMILY C"/>
    <property type="match status" value="1"/>
</dbReference>
<evidence type="ECO:0000256" key="3">
    <source>
        <dbReference type="ARBA" id="ARBA00022692"/>
    </source>
</evidence>
<feature type="transmembrane region" description="Helical" evidence="9">
    <location>
        <begin position="61"/>
        <end position="83"/>
    </location>
</feature>
<dbReference type="InterPro" id="IPR003593">
    <property type="entry name" value="AAA+_ATPase"/>
</dbReference>
<evidence type="ECO:0000313" key="12">
    <source>
        <dbReference type="EMBL" id="PJF19760.1"/>
    </source>
</evidence>
<feature type="region of interest" description="Disordered" evidence="8">
    <location>
        <begin position="573"/>
        <end position="624"/>
    </location>
</feature>
<dbReference type="Pfam" id="PF00005">
    <property type="entry name" value="ABC_tran"/>
    <property type="match status" value="2"/>
</dbReference>
<keyword evidence="7 9" id="KW-0472">Membrane</keyword>
<reference evidence="12 13" key="1">
    <citation type="submission" date="2016-10" db="EMBL/GenBank/DDBJ databases">
        <title>The genome of Paramicrosporidium saccamoebae is the missing link in understanding Cryptomycota and Microsporidia evolution.</title>
        <authorList>
            <person name="Quandt C.A."/>
            <person name="Beaudet D."/>
            <person name="Corsaro D."/>
            <person name="Michel R."/>
            <person name="Corradi N."/>
            <person name="James T."/>
        </authorList>
    </citation>
    <scope>NUCLEOTIDE SEQUENCE [LARGE SCALE GENOMIC DNA]</scope>
    <source>
        <strain evidence="12 13">KSL3</strain>
    </source>
</reference>
<feature type="transmembrane region" description="Helical" evidence="9">
    <location>
        <begin position="699"/>
        <end position="724"/>
    </location>
</feature>
<dbReference type="InterPro" id="IPR036640">
    <property type="entry name" value="ABC1_TM_sf"/>
</dbReference>
<evidence type="ECO:0000256" key="2">
    <source>
        <dbReference type="ARBA" id="ARBA00022448"/>
    </source>
</evidence>
<keyword evidence="5" id="KW-0067">ATP-binding</keyword>
<comment type="subcellular location">
    <subcellularLocation>
        <location evidence="1">Membrane</location>
    </subcellularLocation>
</comment>
<dbReference type="GO" id="GO:0005524">
    <property type="term" value="F:ATP binding"/>
    <property type="evidence" value="ECO:0007669"/>
    <property type="project" value="UniProtKB-KW"/>
</dbReference>
<dbReference type="InterPro" id="IPR003439">
    <property type="entry name" value="ABC_transporter-like_ATP-bd"/>
</dbReference>
<dbReference type="AlphaFoldDB" id="A0A2H9TQ21"/>
<feature type="domain" description="ABC transmembrane type-1" evidence="11">
    <location>
        <begin position="650"/>
        <end position="938"/>
    </location>
</feature>
<comment type="caution">
    <text evidence="12">The sequence shown here is derived from an EMBL/GenBank/DDBJ whole genome shotgun (WGS) entry which is preliminary data.</text>
</comment>
<feature type="domain" description="ABC transporter" evidence="10">
    <location>
        <begin position="968"/>
        <end position="1190"/>
    </location>
</feature>
<feature type="domain" description="ABC transporter" evidence="10">
    <location>
        <begin position="375"/>
        <end position="591"/>
    </location>
</feature>
<dbReference type="InterPro" id="IPR027417">
    <property type="entry name" value="P-loop_NTPase"/>
</dbReference>
<feature type="transmembrane region" description="Helical" evidence="9">
    <location>
        <begin position="654"/>
        <end position="679"/>
    </location>
</feature>
<dbReference type="PROSITE" id="PS50929">
    <property type="entry name" value="ABC_TM1F"/>
    <property type="match status" value="2"/>
</dbReference>
<keyword evidence="3 9" id="KW-0812">Transmembrane</keyword>
<evidence type="ECO:0000256" key="9">
    <source>
        <dbReference type="SAM" id="Phobius"/>
    </source>
</evidence>
<dbReference type="Pfam" id="PF00664">
    <property type="entry name" value="ABC_membrane"/>
    <property type="match status" value="2"/>
</dbReference>
<keyword evidence="2" id="KW-0813">Transport</keyword>
<protein>
    <submittedName>
        <fullName evidence="12">Multidrug resistance-associated protein 1</fullName>
    </submittedName>
</protein>
<dbReference type="Gene3D" id="3.40.50.300">
    <property type="entry name" value="P-loop containing nucleotide triphosphate hydrolases"/>
    <property type="match status" value="2"/>
</dbReference>
<dbReference type="Proteomes" id="UP000240830">
    <property type="component" value="Unassembled WGS sequence"/>
</dbReference>
<dbReference type="SMART" id="SM00382">
    <property type="entry name" value="AAA"/>
    <property type="match status" value="2"/>
</dbReference>
<feature type="transmembrane region" description="Helical" evidence="9">
    <location>
        <begin position="883"/>
        <end position="904"/>
    </location>
</feature>
<evidence type="ECO:0000256" key="1">
    <source>
        <dbReference type="ARBA" id="ARBA00004370"/>
    </source>
</evidence>
<dbReference type="SUPFAM" id="SSF52540">
    <property type="entry name" value="P-loop containing nucleoside triphosphate hydrolases"/>
    <property type="match status" value="2"/>
</dbReference>
<gene>
    <name evidence="12" type="ORF">PSACC_00448</name>
</gene>
<feature type="transmembrane region" description="Helical" evidence="9">
    <location>
        <begin position="202"/>
        <end position="227"/>
    </location>
</feature>
<dbReference type="STRING" id="1246581.A0A2H9TQ21"/>
<organism evidence="12 13">
    <name type="scientific">Paramicrosporidium saccamoebae</name>
    <dbReference type="NCBI Taxonomy" id="1246581"/>
    <lineage>
        <taxon>Eukaryota</taxon>
        <taxon>Fungi</taxon>
        <taxon>Fungi incertae sedis</taxon>
        <taxon>Cryptomycota</taxon>
        <taxon>Cryptomycota incertae sedis</taxon>
        <taxon>Paramicrosporidium</taxon>
    </lineage>
</organism>
<evidence type="ECO:0000256" key="4">
    <source>
        <dbReference type="ARBA" id="ARBA00022741"/>
    </source>
</evidence>
<dbReference type="OrthoDB" id="6500128at2759"/>
<feature type="transmembrane region" description="Helical" evidence="9">
    <location>
        <begin position="830"/>
        <end position="852"/>
    </location>
</feature>
<dbReference type="SUPFAM" id="SSF90123">
    <property type="entry name" value="ABC transporter transmembrane region"/>
    <property type="match status" value="2"/>
</dbReference>
<dbReference type="GO" id="GO:0016887">
    <property type="term" value="F:ATP hydrolysis activity"/>
    <property type="evidence" value="ECO:0007669"/>
    <property type="project" value="InterPro"/>
</dbReference>
<evidence type="ECO:0000259" key="11">
    <source>
        <dbReference type="PROSITE" id="PS50929"/>
    </source>
</evidence>
<keyword evidence="4" id="KW-0547">Nucleotide-binding</keyword>
<keyword evidence="13" id="KW-1185">Reference proteome</keyword>
<dbReference type="InterPro" id="IPR011527">
    <property type="entry name" value="ABC1_TM_dom"/>
</dbReference>
<evidence type="ECO:0000256" key="8">
    <source>
        <dbReference type="SAM" id="MobiDB-lite"/>
    </source>
</evidence>
<evidence type="ECO:0000259" key="10">
    <source>
        <dbReference type="PROSITE" id="PS50893"/>
    </source>
</evidence>